<keyword evidence="1" id="KW-0472">Membrane</keyword>
<feature type="transmembrane region" description="Helical" evidence="1">
    <location>
        <begin position="41"/>
        <end position="66"/>
    </location>
</feature>
<name>A0ABP4PG29_9ACTN</name>
<organism evidence="2 3">
    <name type="scientific">Kribbella sancticallisti</name>
    <dbReference type="NCBI Taxonomy" id="460087"/>
    <lineage>
        <taxon>Bacteria</taxon>
        <taxon>Bacillati</taxon>
        <taxon>Actinomycetota</taxon>
        <taxon>Actinomycetes</taxon>
        <taxon>Propionibacteriales</taxon>
        <taxon>Kribbellaceae</taxon>
        <taxon>Kribbella</taxon>
    </lineage>
</organism>
<keyword evidence="1" id="KW-0812">Transmembrane</keyword>
<protein>
    <submittedName>
        <fullName evidence="2">Uncharacterized protein</fullName>
    </submittedName>
</protein>
<sequence length="118" mass="12442">MLDLAGASSDVMGLLFGLVVVPAALTLAVRSRGRNAPRLHLGHGAACLATLLTIVAAQFYPIAVILAVAGPLVLQAILGRAGCELLAVPNLLLRRDDYLFCLPFSPIDTWEAGKPQLR</sequence>
<comment type="caution">
    <text evidence="2">The sequence shown here is derived from an EMBL/GenBank/DDBJ whole genome shotgun (WGS) entry which is preliminary data.</text>
</comment>
<keyword evidence="3" id="KW-1185">Reference proteome</keyword>
<evidence type="ECO:0000313" key="2">
    <source>
        <dbReference type="EMBL" id="GAA1580123.1"/>
    </source>
</evidence>
<reference evidence="3" key="1">
    <citation type="journal article" date="2019" name="Int. J. Syst. Evol. Microbiol.">
        <title>The Global Catalogue of Microorganisms (GCM) 10K type strain sequencing project: providing services to taxonomists for standard genome sequencing and annotation.</title>
        <authorList>
            <consortium name="The Broad Institute Genomics Platform"/>
            <consortium name="The Broad Institute Genome Sequencing Center for Infectious Disease"/>
            <person name="Wu L."/>
            <person name="Ma J."/>
        </authorList>
    </citation>
    <scope>NUCLEOTIDE SEQUENCE [LARGE SCALE GENOMIC DNA]</scope>
    <source>
        <strain evidence="3">JCM 14969</strain>
    </source>
</reference>
<evidence type="ECO:0000256" key="1">
    <source>
        <dbReference type="SAM" id="Phobius"/>
    </source>
</evidence>
<gene>
    <name evidence="2" type="ORF">GCM10009789_37360</name>
</gene>
<keyword evidence="1" id="KW-1133">Transmembrane helix</keyword>
<evidence type="ECO:0000313" key="3">
    <source>
        <dbReference type="Proteomes" id="UP001500393"/>
    </source>
</evidence>
<accession>A0ABP4PG29</accession>
<feature type="transmembrane region" description="Helical" evidence="1">
    <location>
        <begin position="12"/>
        <end position="29"/>
    </location>
</feature>
<proteinExistence type="predicted"/>
<dbReference type="EMBL" id="BAAAOS010000020">
    <property type="protein sequence ID" value="GAA1580123.1"/>
    <property type="molecule type" value="Genomic_DNA"/>
</dbReference>
<dbReference type="Proteomes" id="UP001500393">
    <property type="component" value="Unassembled WGS sequence"/>
</dbReference>